<comment type="caution">
    <text evidence="2">The sequence shown here is derived from an EMBL/GenBank/DDBJ whole genome shotgun (WGS) entry which is preliminary data.</text>
</comment>
<dbReference type="OrthoDB" id="9900095at2"/>
<dbReference type="AlphaFoldDB" id="A0A0F0LY31"/>
<proteinExistence type="predicted"/>
<dbReference type="STRING" id="400772.RR49_00308"/>
<dbReference type="PATRIC" id="fig|400772.4.peg.334"/>
<gene>
    <name evidence="2" type="ORF">RR49_00308</name>
</gene>
<dbReference type="Proteomes" id="UP000033451">
    <property type="component" value="Unassembled WGS sequence"/>
</dbReference>
<name>A0A0F0LY31_9MICO</name>
<accession>A0A0F0LY31</accession>
<feature type="region of interest" description="Disordered" evidence="1">
    <location>
        <begin position="1"/>
        <end position="22"/>
    </location>
</feature>
<reference evidence="2 3" key="1">
    <citation type="submission" date="2015-02" db="EMBL/GenBank/DDBJ databases">
        <title>Draft genome sequences of ten Microbacterium spp. with emphasis on heavy metal contaminated environments.</title>
        <authorList>
            <person name="Corretto E."/>
        </authorList>
    </citation>
    <scope>NUCLEOTIDE SEQUENCE [LARGE SCALE GENOMIC DNA]</scope>
    <source>
        <strain evidence="2 3">DSM 18659</strain>
    </source>
</reference>
<dbReference type="RefSeq" id="WP_045246105.1">
    <property type="nucleotide sequence ID" value="NZ_JYIY01000049.1"/>
</dbReference>
<keyword evidence="3" id="KW-1185">Reference proteome</keyword>
<evidence type="ECO:0000313" key="2">
    <source>
        <dbReference type="EMBL" id="KJL42010.1"/>
    </source>
</evidence>
<sequence>MNDNINTNKRGRGRPAGSHDFRTVAVPNEQPDIRKLARALLALAGVQLKSADKENSDDAV</sequence>
<organism evidence="2 3">
    <name type="scientific">Microbacterium ginsengisoli</name>
    <dbReference type="NCBI Taxonomy" id="400772"/>
    <lineage>
        <taxon>Bacteria</taxon>
        <taxon>Bacillati</taxon>
        <taxon>Actinomycetota</taxon>
        <taxon>Actinomycetes</taxon>
        <taxon>Micrococcales</taxon>
        <taxon>Microbacteriaceae</taxon>
        <taxon>Microbacterium</taxon>
    </lineage>
</organism>
<evidence type="ECO:0000256" key="1">
    <source>
        <dbReference type="SAM" id="MobiDB-lite"/>
    </source>
</evidence>
<protein>
    <submittedName>
        <fullName evidence="2">Uncharacterized protein</fullName>
    </submittedName>
</protein>
<evidence type="ECO:0000313" key="3">
    <source>
        <dbReference type="Proteomes" id="UP000033451"/>
    </source>
</evidence>
<dbReference type="EMBL" id="JYIY01000049">
    <property type="protein sequence ID" value="KJL42010.1"/>
    <property type="molecule type" value="Genomic_DNA"/>
</dbReference>